<accession>A0A0U3E898</accession>
<dbReference type="PANTHER" id="PTHR43245">
    <property type="entry name" value="BIFUNCTIONAL POLYMYXIN RESISTANCE PROTEIN ARNA"/>
    <property type="match status" value="1"/>
</dbReference>
<dbReference type="KEGG" id="mmil:sm9_0708"/>
<dbReference type="Proteomes" id="UP000067738">
    <property type="component" value="Chromosome"/>
</dbReference>
<gene>
    <name evidence="2" type="ORF">sm9_0708</name>
</gene>
<name>A0A0U3E898_9EURY</name>
<proteinExistence type="predicted"/>
<dbReference type="Pfam" id="PF01370">
    <property type="entry name" value="Epimerase"/>
    <property type="match status" value="1"/>
</dbReference>
<dbReference type="Gene3D" id="3.40.50.720">
    <property type="entry name" value="NAD(P)-binding Rossmann-like Domain"/>
    <property type="match status" value="1"/>
</dbReference>
<dbReference type="GeneID" id="26735681"/>
<dbReference type="InterPro" id="IPR001509">
    <property type="entry name" value="Epimerase_deHydtase"/>
</dbReference>
<protein>
    <submittedName>
        <fullName evidence="2">NAD-dependent epimerase/dehydratase</fullName>
    </submittedName>
</protein>
<dbReference type="OrthoDB" id="4907at2157"/>
<evidence type="ECO:0000313" key="3">
    <source>
        <dbReference type="Proteomes" id="UP000067738"/>
    </source>
</evidence>
<dbReference type="AlphaFoldDB" id="A0A0U3E898"/>
<sequence length="312" mass="35200">MKDKNVLITGGLGFIGSHIADELINENKVIIIDNKSSGKVNNLENPDHKNLTIIEKDINDVNLNEVLKNVDYVFHLAAMASVPLSIDNPEKCTRDNLIGTIKLLDACKANNVKKIIFSSSSSVYGDNENIPLKENEYPQPKSPYAASKASCELYLKTYHEAYDLSYVSLRYFNVFGPRQDKNSQYAAVIPNFISDLLEGIPPEIYGDGEQTRDFIYVKDVVKANIKSCKCEYNGIVNVASGKKITINKLYNIIKKTLGTDIEAKYLPERQGDIKHSLADVSEMKKINYEVDSENFENQLKETINWFKKELND</sequence>
<feature type="domain" description="NAD-dependent epimerase/dehydratase" evidence="1">
    <location>
        <begin position="6"/>
        <end position="230"/>
    </location>
</feature>
<dbReference type="EMBL" id="CP011266">
    <property type="protein sequence ID" value="ALT68504.1"/>
    <property type="molecule type" value="Genomic_DNA"/>
</dbReference>
<dbReference type="RefSeq" id="WP_058738818.1">
    <property type="nucleotide sequence ID" value="NZ_CP011266.1"/>
</dbReference>
<organism evidence="2 3">
    <name type="scientific">Methanobrevibacter millerae</name>
    <dbReference type="NCBI Taxonomy" id="230361"/>
    <lineage>
        <taxon>Archaea</taxon>
        <taxon>Methanobacteriati</taxon>
        <taxon>Methanobacteriota</taxon>
        <taxon>Methanomada group</taxon>
        <taxon>Methanobacteria</taxon>
        <taxon>Methanobacteriales</taxon>
        <taxon>Methanobacteriaceae</taxon>
        <taxon>Methanobrevibacter</taxon>
    </lineage>
</organism>
<evidence type="ECO:0000259" key="1">
    <source>
        <dbReference type="Pfam" id="PF01370"/>
    </source>
</evidence>
<dbReference type="SUPFAM" id="SSF51735">
    <property type="entry name" value="NAD(P)-binding Rossmann-fold domains"/>
    <property type="match status" value="1"/>
</dbReference>
<dbReference type="PANTHER" id="PTHR43245:SF13">
    <property type="entry name" value="UDP-D-APIOSE_UDP-D-XYLOSE SYNTHASE 2"/>
    <property type="match status" value="1"/>
</dbReference>
<dbReference type="PATRIC" id="fig|230361.4.peg.732"/>
<reference evidence="2 3" key="1">
    <citation type="submission" date="2015-04" db="EMBL/GenBank/DDBJ databases">
        <title>The complete genome sequence of the rumen methanogen Methanobrevibacter millerae SM9.</title>
        <authorList>
            <person name="Leahy S.C."/>
            <person name="Kelly W.J."/>
            <person name="Pacheco D.M."/>
            <person name="Li D."/>
            <person name="Altermann E."/>
            <person name="Attwood G.T."/>
        </authorList>
    </citation>
    <scope>NUCLEOTIDE SEQUENCE [LARGE SCALE GENOMIC DNA]</scope>
    <source>
        <strain evidence="2 3">SM9</strain>
    </source>
</reference>
<evidence type="ECO:0000313" key="2">
    <source>
        <dbReference type="EMBL" id="ALT68504.1"/>
    </source>
</evidence>
<keyword evidence="3" id="KW-1185">Reference proteome</keyword>
<dbReference type="InterPro" id="IPR050177">
    <property type="entry name" value="Lipid_A_modif_metabolic_enz"/>
</dbReference>
<dbReference type="InterPro" id="IPR036291">
    <property type="entry name" value="NAD(P)-bd_dom_sf"/>
</dbReference>
<dbReference type="Gene3D" id="3.90.25.10">
    <property type="entry name" value="UDP-galactose 4-epimerase, domain 1"/>
    <property type="match status" value="1"/>
</dbReference>